<evidence type="ECO:0000256" key="1">
    <source>
        <dbReference type="SAM" id="MobiDB-lite"/>
    </source>
</evidence>
<reference evidence="3 4" key="1">
    <citation type="submission" date="2022-03" db="EMBL/GenBank/DDBJ databases">
        <authorList>
            <person name="Macdonald S."/>
            <person name="Ahmed S."/>
            <person name="Newling K."/>
        </authorList>
    </citation>
    <scope>NUCLEOTIDE SEQUENCE [LARGE SCALE GENOMIC DNA]</scope>
</reference>
<protein>
    <recommendedName>
        <fullName evidence="2">DM2 domain-containing protein</fullName>
    </recommendedName>
</protein>
<keyword evidence="4" id="KW-1185">Reference proteome</keyword>
<comment type="caution">
    <text evidence="3">The sequence shown here is derived from an EMBL/GenBank/DDBJ whole genome shotgun (WGS) entry which is preliminary data.</text>
</comment>
<dbReference type="InterPro" id="IPR036885">
    <property type="entry name" value="SWIB_MDM2_dom_sf"/>
</dbReference>
<evidence type="ECO:0000313" key="3">
    <source>
        <dbReference type="EMBL" id="CAH8356812.1"/>
    </source>
</evidence>
<dbReference type="AlphaFoldDB" id="A0ABC8KII3"/>
<evidence type="ECO:0000313" key="4">
    <source>
        <dbReference type="Proteomes" id="UP001642260"/>
    </source>
</evidence>
<sequence>MPSMAARVFRGCRSLFAPVTTGGTKKSAAKSKAKPKSKLKPDALVKKTPRTTDIFKATTVSPALAQFFGTDETTRIDAAKEIWTYVKSHDLKVYS</sequence>
<organism evidence="3 4">
    <name type="scientific">Eruca vesicaria subsp. sativa</name>
    <name type="common">Garden rocket</name>
    <name type="synonym">Eruca sativa</name>
    <dbReference type="NCBI Taxonomy" id="29727"/>
    <lineage>
        <taxon>Eukaryota</taxon>
        <taxon>Viridiplantae</taxon>
        <taxon>Streptophyta</taxon>
        <taxon>Embryophyta</taxon>
        <taxon>Tracheophyta</taxon>
        <taxon>Spermatophyta</taxon>
        <taxon>Magnoliopsida</taxon>
        <taxon>eudicotyledons</taxon>
        <taxon>Gunneridae</taxon>
        <taxon>Pentapetalae</taxon>
        <taxon>rosids</taxon>
        <taxon>malvids</taxon>
        <taxon>Brassicales</taxon>
        <taxon>Brassicaceae</taxon>
        <taxon>Brassiceae</taxon>
        <taxon>Eruca</taxon>
    </lineage>
</organism>
<dbReference type="Pfam" id="PF02201">
    <property type="entry name" value="SWIB"/>
    <property type="match status" value="1"/>
</dbReference>
<dbReference type="EMBL" id="CAKOAT010220710">
    <property type="protein sequence ID" value="CAH8356812.1"/>
    <property type="molecule type" value="Genomic_DNA"/>
</dbReference>
<name>A0ABC8KII3_ERUVS</name>
<accession>A0ABC8KII3</accession>
<dbReference type="PANTHER" id="PTHR13844">
    <property type="entry name" value="SWI/SNF-RELATED MATRIX-ASSOCIATED ACTIN-DEPENDENT REGULATOR OF CHROMATIN SUBFAMILY D"/>
    <property type="match status" value="1"/>
</dbReference>
<feature type="compositionally biased region" description="Basic residues" evidence="1">
    <location>
        <begin position="27"/>
        <end position="38"/>
    </location>
</feature>
<feature type="domain" description="DM2" evidence="2">
    <location>
        <begin position="58"/>
        <end position="92"/>
    </location>
</feature>
<evidence type="ECO:0000259" key="2">
    <source>
        <dbReference type="Pfam" id="PF02201"/>
    </source>
</evidence>
<dbReference type="CDD" id="cd10567">
    <property type="entry name" value="SWIB-MDM2_like"/>
    <property type="match status" value="1"/>
</dbReference>
<dbReference type="Proteomes" id="UP001642260">
    <property type="component" value="Unassembled WGS sequence"/>
</dbReference>
<dbReference type="Gene3D" id="1.10.245.10">
    <property type="entry name" value="SWIB/MDM2 domain"/>
    <property type="match status" value="1"/>
</dbReference>
<feature type="region of interest" description="Disordered" evidence="1">
    <location>
        <begin position="20"/>
        <end position="42"/>
    </location>
</feature>
<dbReference type="SUPFAM" id="SSF47592">
    <property type="entry name" value="SWIB/MDM2 domain"/>
    <property type="match status" value="1"/>
</dbReference>
<dbReference type="InterPro" id="IPR003121">
    <property type="entry name" value="SWIB_MDM2_domain"/>
</dbReference>
<gene>
    <name evidence="3" type="ORF">ERUC_LOCUS22567</name>
</gene>
<proteinExistence type="predicted"/>